<keyword evidence="6 9" id="KW-0406">Ion transport</keyword>
<dbReference type="GO" id="GO:0005886">
    <property type="term" value="C:plasma membrane"/>
    <property type="evidence" value="ECO:0007669"/>
    <property type="project" value="TreeGrafter"/>
</dbReference>
<evidence type="ECO:0000256" key="6">
    <source>
        <dbReference type="ARBA" id="ARBA00023065"/>
    </source>
</evidence>
<keyword evidence="4 11" id="KW-1133">Transmembrane helix</keyword>
<accession>T1K8G9</accession>
<dbReference type="EMBL" id="CAEY01001875">
    <property type="status" value="NOT_ANNOTATED_CDS"/>
    <property type="molecule type" value="Genomic_DNA"/>
</dbReference>
<evidence type="ECO:0000256" key="7">
    <source>
        <dbReference type="ARBA" id="ARBA00023136"/>
    </source>
</evidence>
<dbReference type="NCBIfam" id="TIGR00840">
    <property type="entry name" value="b_cpa1"/>
    <property type="match status" value="1"/>
</dbReference>
<reference evidence="14" key="1">
    <citation type="submission" date="2011-08" db="EMBL/GenBank/DDBJ databases">
        <authorList>
            <person name="Rombauts S."/>
        </authorList>
    </citation>
    <scope>NUCLEOTIDE SEQUENCE</scope>
    <source>
        <strain evidence="14">London</strain>
    </source>
</reference>
<dbReference type="InterPro" id="IPR018422">
    <property type="entry name" value="Cation/H_exchanger_CPA1"/>
</dbReference>
<proteinExistence type="inferred from homology"/>
<feature type="compositionally biased region" description="Basic residues" evidence="10">
    <location>
        <begin position="723"/>
        <end position="733"/>
    </location>
</feature>
<feature type="domain" description="Cation/H+ exchanger transmembrane" evidence="12">
    <location>
        <begin position="118"/>
        <end position="503"/>
    </location>
</feature>
<feature type="transmembrane region" description="Helical" evidence="11">
    <location>
        <begin position="294"/>
        <end position="319"/>
    </location>
</feature>
<dbReference type="Proteomes" id="UP000015104">
    <property type="component" value="Unassembled WGS sequence"/>
</dbReference>
<feature type="transmembrane region" description="Helical" evidence="11">
    <location>
        <begin position="98"/>
        <end position="117"/>
    </location>
</feature>
<evidence type="ECO:0000313" key="14">
    <source>
        <dbReference type="Proteomes" id="UP000015104"/>
    </source>
</evidence>
<feature type="transmembrane region" description="Helical" evidence="11">
    <location>
        <begin position="411"/>
        <end position="435"/>
    </location>
</feature>
<dbReference type="PANTHER" id="PTHR10110">
    <property type="entry name" value="SODIUM/HYDROGEN EXCHANGER"/>
    <property type="match status" value="1"/>
</dbReference>
<evidence type="ECO:0000256" key="10">
    <source>
        <dbReference type="SAM" id="MobiDB-lite"/>
    </source>
</evidence>
<feature type="compositionally biased region" description="Low complexity" evidence="10">
    <location>
        <begin position="734"/>
        <end position="745"/>
    </location>
</feature>
<dbReference type="InterPro" id="IPR004709">
    <property type="entry name" value="NaH_exchanger"/>
</dbReference>
<organism evidence="13 14">
    <name type="scientific">Tetranychus urticae</name>
    <name type="common">Two-spotted spider mite</name>
    <dbReference type="NCBI Taxonomy" id="32264"/>
    <lineage>
        <taxon>Eukaryota</taxon>
        <taxon>Metazoa</taxon>
        <taxon>Ecdysozoa</taxon>
        <taxon>Arthropoda</taxon>
        <taxon>Chelicerata</taxon>
        <taxon>Arachnida</taxon>
        <taxon>Acari</taxon>
        <taxon>Acariformes</taxon>
        <taxon>Trombidiformes</taxon>
        <taxon>Prostigmata</taxon>
        <taxon>Eleutherengona</taxon>
        <taxon>Raphignathae</taxon>
        <taxon>Tetranychoidea</taxon>
        <taxon>Tetranychidae</taxon>
        <taxon>Tetranychus</taxon>
    </lineage>
</organism>
<dbReference type="AlphaFoldDB" id="T1K8G9"/>
<comment type="similarity">
    <text evidence="9">Belongs to the monovalent cation:proton antiporter 1 (CPA1) transporter (TC 2.A.36) family.</text>
</comment>
<evidence type="ECO:0000256" key="1">
    <source>
        <dbReference type="ARBA" id="ARBA00004141"/>
    </source>
</evidence>
<dbReference type="Gene3D" id="6.10.250.1040">
    <property type="match status" value="1"/>
</dbReference>
<evidence type="ECO:0000256" key="8">
    <source>
        <dbReference type="ARBA" id="ARBA00023201"/>
    </source>
</evidence>
<evidence type="ECO:0000313" key="13">
    <source>
        <dbReference type="EnsemblMetazoa" id="tetur07g01290.1"/>
    </source>
</evidence>
<dbReference type="InterPro" id="IPR006153">
    <property type="entry name" value="Cation/H_exchanger_TM"/>
</dbReference>
<reference evidence="13" key="2">
    <citation type="submission" date="2015-06" db="UniProtKB">
        <authorList>
            <consortium name="EnsemblMetazoa"/>
        </authorList>
    </citation>
    <scope>IDENTIFICATION</scope>
</reference>
<keyword evidence="3 9" id="KW-0812">Transmembrane</keyword>
<feature type="transmembrane region" description="Helical" evidence="11">
    <location>
        <begin position="187"/>
        <end position="209"/>
    </location>
</feature>
<keyword evidence="2 9" id="KW-0813">Transport</keyword>
<evidence type="ECO:0000256" key="2">
    <source>
        <dbReference type="ARBA" id="ARBA00022448"/>
    </source>
</evidence>
<keyword evidence="14" id="KW-1185">Reference proteome</keyword>
<protein>
    <recommendedName>
        <fullName evidence="9">Sodium/hydrogen exchanger</fullName>
    </recommendedName>
</protein>
<feature type="transmembrane region" description="Helical" evidence="11">
    <location>
        <begin position="480"/>
        <end position="502"/>
    </location>
</feature>
<sequence>MHRHWTAPLLKTKYRVSPNEIQNQTQDVLKEKSKSDFLYLAASGSGVPSSIIGDPFQSIKQSLELDAEVLSAAAIGTNNNSTKRYAIAKFDFEKVSQPYIICLWIIIVGVAKIGFNLTPKLSSICPESVVLMVLGVLIGLVFYYGGVSTNQSLLTPDVFFFYMLPPIVMDAGYHMPNRLFFDNLNSILMYAVLGTIWNTLTIGAVLYWVATSGFFGVSLPLLDALLFSTIVSAVDPVAVLAVFEEIHVNDVLYILVFGESLLNDGVTVVLYKMFEGYIEMGADNLLPIDYISGITSFFVIALGGTLIGVFWGIGAAFVSRFTHHVKIIEPIFVFVMSYLAYLSAEMFHLSGILALTFSGMTMKNYVTENVSQTSQTTLKYAMKMLANASESVIFLFLGVCTVTDSHNWNTAFVLSTIGACLVFRALGVIIFTSIANRFRLHRLSGMEQFIMAYGGLRGAVAFALVLLINEKLVPTKRMMVTTVIALVYFTVFLQGMTVGPLVKILKVPRSNKYEKTMNERVHERLMDHLMAGIEDISGMMVGNYKIRDKFRHFDNQYLKHWLLRESHDRSASSRKIFETISRLNMQDAINMVKESSVPSLYLNNNNLPTTKSLSSLFRSYTQANLSSSNEQTDSGHLKPNYFTNLPMDHNVSTNFNFDVGNIEYNPSKRDLVDFEVHHILSDNVFKPVKRYRKYSKTDLADVSPQSTFQHQAKLEVRHLVNQTRHRRRNKKKTNSNNSSSNNHNNRTTDEHLNQRPNHLSINSRFGRAASFPSILNSPDDGGIIFVARPNNRDEEKIEIKSIYSPTTTTEATLPWRRKSTTDPVGAMNSNGSSPSNSGPLKQSEFPSWIENKDYISNYASPTNTILRRIDDPNHNDKRPTVYEIFTITENIEDSGSARDEVDTLEMNGSNNHLHEQHLNVESSKPISSNYSSNQTALPVNNTTVPSHSPPILVNARINMGFLDDNNQNSYRL</sequence>
<dbReference type="GO" id="GO:0098719">
    <property type="term" value="P:sodium ion import across plasma membrane"/>
    <property type="evidence" value="ECO:0007669"/>
    <property type="project" value="TreeGrafter"/>
</dbReference>
<dbReference type="STRING" id="32264.T1K8G9"/>
<dbReference type="GO" id="GO:0051453">
    <property type="term" value="P:regulation of intracellular pH"/>
    <property type="evidence" value="ECO:0007669"/>
    <property type="project" value="TreeGrafter"/>
</dbReference>
<keyword evidence="7 11" id="KW-0472">Membrane</keyword>
<dbReference type="HOGENOM" id="CLU_005912_4_2_1"/>
<keyword evidence="5" id="KW-0915">Sodium</keyword>
<dbReference type="GO" id="GO:0015386">
    <property type="term" value="F:potassium:proton antiporter activity"/>
    <property type="evidence" value="ECO:0007669"/>
    <property type="project" value="TreeGrafter"/>
</dbReference>
<dbReference type="EnsemblMetazoa" id="tetur07g01290.1">
    <property type="protein sequence ID" value="tetur07g01290.1"/>
    <property type="gene ID" value="tetur07g01290"/>
</dbReference>
<feature type="region of interest" description="Disordered" evidence="10">
    <location>
        <begin position="721"/>
        <end position="756"/>
    </location>
</feature>
<comment type="subcellular location">
    <subcellularLocation>
        <location evidence="1">Membrane</location>
        <topology evidence="1">Multi-pass membrane protein</topology>
    </subcellularLocation>
</comment>
<feature type="compositionally biased region" description="Low complexity" evidence="10">
    <location>
        <begin position="828"/>
        <end position="839"/>
    </location>
</feature>
<evidence type="ECO:0000256" key="11">
    <source>
        <dbReference type="SAM" id="Phobius"/>
    </source>
</evidence>
<dbReference type="Pfam" id="PF00999">
    <property type="entry name" value="Na_H_Exchanger"/>
    <property type="match status" value="1"/>
</dbReference>
<dbReference type="Gene3D" id="6.10.140.1330">
    <property type="match status" value="1"/>
</dbReference>
<dbReference type="GO" id="GO:0015385">
    <property type="term" value="F:sodium:proton antiporter activity"/>
    <property type="evidence" value="ECO:0007669"/>
    <property type="project" value="InterPro"/>
</dbReference>
<evidence type="ECO:0000256" key="9">
    <source>
        <dbReference type="RuleBase" id="RU003722"/>
    </source>
</evidence>
<feature type="region of interest" description="Disordered" evidence="10">
    <location>
        <begin position="819"/>
        <end position="844"/>
    </location>
</feature>
<evidence type="ECO:0000256" key="3">
    <source>
        <dbReference type="ARBA" id="ARBA00022692"/>
    </source>
</evidence>
<evidence type="ECO:0000256" key="4">
    <source>
        <dbReference type="ARBA" id="ARBA00022989"/>
    </source>
</evidence>
<feature type="transmembrane region" description="Helical" evidence="11">
    <location>
        <begin position="331"/>
        <end position="360"/>
    </location>
</feature>
<dbReference type="PANTHER" id="PTHR10110:SF98">
    <property type="entry name" value="SODIUM_HYDROGEN EXCHANGER"/>
    <property type="match status" value="1"/>
</dbReference>
<evidence type="ECO:0000259" key="12">
    <source>
        <dbReference type="Pfam" id="PF00999"/>
    </source>
</evidence>
<feature type="transmembrane region" description="Helical" evidence="11">
    <location>
        <begin position="221"/>
        <end position="243"/>
    </location>
</feature>
<keyword evidence="8 9" id="KW-0739">Sodium transport</keyword>
<feature type="transmembrane region" description="Helical" evidence="11">
    <location>
        <begin position="129"/>
        <end position="146"/>
    </location>
</feature>
<name>T1K8G9_TETUR</name>
<dbReference type="eggNOG" id="KOG1966">
    <property type="taxonomic scope" value="Eukaryota"/>
</dbReference>
<feature type="transmembrane region" description="Helical" evidence="11">
    <location>
        <begin position="158"/>
        <end position="175"/>
    </location>
</feature>
<dbReference type="PRINTS" id="PR01084">
    <property type="entry name" value="NAHEXCHNGR"/>
</dbReference>
<keyword evidence="9" id="KW-0050">Antiport</keyword>
<feature type="transmembrane region" description="Helical" evidence="11">
    <location>
        <begin position="450"/>
        <end position="468"/>
    </location>
</feature>
<evidence type="ECO:0000256" key="5">
    <source>
        <dbReference type="ARBA" id="ARBA00023053"/>
    </source>
</evidence>